<comment type="caution">
    <text evidence="1">The sequence shown here is derived from an EMBL/GenBank/DDBJ whole genome shotgun (WGS) entry which is preliminary data.</text>
</comment>
<keyword evidence="2" id="KW-1185">Reference proteome</keyword>
<name>A0ACC4DK86_PURLI</name>
<gene>
    <name evidence="1" type="ORF">ACCO45_009264</name>
</gene>
<sequence length="65" mass="7058">MPTPSAPFMEFALRTRLNNGVWSAASVGRGGIKAWRRDVLDDASLGNFDPSCVWNPKASKIGEAH</sequence>
<proteinExistence type="predicted"/>
<dbReference type="EMBL" id="JBGNUJ010000008">
    <property type="protein sequence ID" value="KAL3956418.1"/>
    <property type="molecule type" value="Genomic_DNA"/>
</dbReference>
<accession>A0ACC4DK86</accession>
<evidence type="ECO:0000313" key="2">
    <source>
        <dbReference type="Proteomes" id="UP001638806"/>
    </source>
</evidence>
<protein>
    <submittedName>
        <fullName evidence="1">Uncharacterized protein</fullName>
    </submittedName>
</protein>
<organism evidence="1 2">
    <name type="scientific">Purpureocillium lilacinum</name>
    <name type="common">Paecilomyces lilacinus</name>
    <dbReference type="NCBI Taxonomy" id="33203"/>
    <lineage>
        <taxon>Eukaryota</taxon>
        <taxon>Fungi</taxon>
        <taxon>Dikarya</taxon>
        <taxon>Ascomycota</taxon>
        <taxon>Pezizomycotina</taxon>
        <taxon>Sordariomycetes</taxon>
        <taxon>Hypocreomycetidae</taxon>
        <taxon>Hypocreales</taxon>
        <taxon>Ophiocordycipitaceae</taxon>
        <taxon>Purpureocillium</taxon>
    </lineage>
</organism>
<evidence type="ECO:0000313" key="1">
    <source>
        <dbReference type="EMBL" id="KAL3956418.1"/>
    </source>
</evidence>
<reference evidence="1" key="1">
    <citation type="submission" date="2024-12" db="EMBL/GenBank/DDBJ databases">
        <title>Comparative genomics and development of molecular markers within Purpureocillium lilacinum and among Purpureocillium species.</title>
        <authorList>
            <person name="Yeh Z.-Y."/>
            <person name="Ni N.-T."/>
            <person name="Lo P.-H."/>
            <person name="Mushyakhwo K."/>
            <person name="Lin C.-F."/>
            <person name="Nai Y.-S."/>
        </authorList>
    </citation>
    <scope>NUCLEOTIDE SEQUENCE</scope>
    <source>
        <strain evidence="1">NCHU-NPUST-175</strain>
    </source>
</reference>
<dbReference type="Proteomes" id="UP001638806">
    <property type="component" value="Unassembled WGS sequence"/>
</dbReference>